<dbReference type="Gramene" id="ABO96546">
    <property type="protein sequence ID" value="ABO96546"/>
    <property type="gene ID" value="OSTLU_9485"/>
</dbReference>
<dbReference type="GO" id="GO:0003729">
    <property type="term" value="F:mRNA binding"/>
    <property type="evidence" value="ECO:0007669"/>
    <property type="project" value="InterPro"/>
</dbReference>
<evidence type="ECO:0000313" key="10">
    <source>
        <dbReference type="Proteomes" id="UP000001568"/>
    </source>
</evidence>
<dbReference type="GO" id="GO:0006396">
    <property type="term" value="P:RNA processing"/>
    <property type="evidence" value="ECO:0007669"/>
    <property type="project" value="InterPro"/>
</dbReference>
<proteinExistence type="predicted"/>
<dbReference type="AlphaFoldDB" id="A4RZ16"/>
<feature type="compositionally biased region" description="Acidic residues" evidence="7">
    <location>
        <begin position="1"/>
        <end position="13"/>
    </location>
</feature>
<dbReference type="CDD" id="cd12324">
    <property type="entry name" value="RRM_RBM8"/>
    <property type="match status" value="1"/>
</dbReference>
<dbReference type="PROSITE" id="PS50102">
    <property type="entry name" value="RRM"/>
    <property type="match status" value="1"/>
</dbReference>
<keyword evidence="4 6" id="KW-0694">RNA-binding</keyword>
<gene>
    <name evidence="9" type="ORF">OSTLU_9485</name>
</gene>
<dbReference type="HOGENOM" id="CLU_012062_18_3_1"/>
<dbReference type="InterPro" id="IPR035979">
    <property type="entry name" value="RBD_domain_sf"/>
</dbReference>
<feature type="domain" description="RRM" evidence="8">
    <location>
        <begin position="27"/>
        <end position="105"/>
    </location>
</feature>
<reference evidence="9 10" key="1">
    <citation type="journal article" date="2007" name="Proc. Natl. Acad. Sci. U.S.A.">
        <title>The tiny eukaryote Ostreococcus provides genomic insights into the paradox of plankton speciation.</title>
        <authorList>
            <person name="Palenik B."/>
            <person name="Grimwood J."/>
            <person name="Aerts A."/>
            <person name="Rouze P."/>
            <person name="Salamov A."/>
            <person name="Putnam N."/>
            <person name="Dupont C."/>
            <person name="Jorgensen R."/>
            <person name="Derelle E."/>
            <person name="Rombauts S."/>
            <person name="Zhou K."/>
            <person name="Otillar R."/>
            <person name="Merchant S.S."/>
            <person name="Podell S."/>
            <person name="Gaasterland T."/>
            <person name="Napoli C."/>
            <person name="Gendler K."/>
            <person name="Manuell A."/>
            <person name="Tai V."/>
            <person name="Vallon O."/>
            <person name="Piganeau G."/>
            <person name="Jancek S."/>
            <person name="Heijde M."/>
            <person name="Jabbari K."/>
            <person name="Bowler C."/>
            <person name="Lohr M."/>
            <person name="Robbens S."/>
            <person name="Werner G."/>
            <person name="Dubchak I."/>
            <person name="Pazour G.J."/>
            <person name="Ren Q."/>
            <person name="Paulsen I."/>
            <person name="Delwiche C."/>
            <person name="Schmutz J."/>
            <person name="Rokhsar D."/>
            <person name="Van de Peer Y."/>
            <person name="Moreau H."/>
            <person name="Grigoriev I.V."/>
        </authorList>
    </citation>
    <scope>NUCLEOTIDE SEQUENCE [LARGE SCALE GENOMIC DNA]</scope>
    <source>
        <strain evidence="9 10">CCE9901</strain>
    </source>
</reference>
<dbReference type="RefSeq" id="XP_001418253.1">
    <property type="nucleotide sequence ID" value="XM_001418216.1"/>
</dbReference>
<dbReference type="eggNOG" id="KOG0130">
    <property type="taxonomic scope" value="Eukaryota"/>
</dbReference>
<feature type="non-terminal residue" evidence="9">
    <location>
        <position position="1"/>
    </location>
</feature>
<dbReference type="InterPro" id="IPR033744">
    <property type="entry name" value="RRM_RBM8"/>
</dbReference>
<evidence type="ECO:0000256" key="1">
    <source>
        <dbReference type="ARBA" id="ARBA00004123"/>
    </source>
</evidence>
<dbReference type="InterPro" id="IPR000504">
    <property type="entry name" value="RRM_dom"/>
</dbReference>
<dbReference type="PRINTS" id="PR01738">
    <property type="entry name" value="RNABINDINGM8"/>
</dbReference>
<dbReference type="OMA" id="NVKVDWC"/>
<evidence type="ECO:0000256" key="2">
    <source>
        <dbReference type="ARBA" id="ARBA00004496"/>
    </source>
</evidence>
<dbReference type="PANTHER" id="PTHR45894">
    <property type="entry name" value="RNA-BINDING PROTEIN 8A"/>
    <property type="match status" value="1"/>
</dbReference>
<evidence type="ECO:0000256" key="4">
    <source>
        <dbReference type="ARBA" id="ARBA00022884"/>
    </source>
</evidence>
<evidence type="ECO:0000256" key="6">
    <source>
        <dbReference type="PROSITE-ProRule" id="PRU00176"/>
    </source>
</evidence>
<dbReference type="SUPFAM" id="SSF54928">
    <property type="entry name" value="RNA-binding domain, RBD"/>
    <property type="match status" value="1"/>
</dbReference>
<dbReference type="STRING" id="436017.A4RZ16"/>
<evidence type="ECO:0000259" key="8">
    <source>
        <dbReference type="PROSITE" id="PS50102"/>
    </source>
</evidence>
<dbReference type="GO" id="GO:0005634">
    <property type="term" value="C:nucleus"/>
    <property type="evidence" value="ECO:0007669"/>
    <property type="project" value="UniProtKB-SubCell"/>
</dbReference>
<evidence type="ECO:0000313" key="9">
    <source>
        <dbReference type="EMBL" id="ABO96546.1"/>
    </source>
</evidence>
<organism evidence="9 10">
    <name type="scientific">Ostreococcus lucimarinus (strain CCE9901)</name>
    <dbReference type="NCBI Taxonomy" id="436017"/>
    <lineage>
        <taxon>Eukaryota</taxon>
        <taxon>Viridiplantae</taxon>
        <taxon>Chlorophyta</taxon>
        <taxon>Mamiellophyceae</taxon>
        <taxon>Mamiellales</taxon>
        <taxon>Bathycoccaceae</taxon>
        <taxon>Ostreococcus</taxon>
    </lineage>
</organism>
<accession>A4RZ16</accession>
<keyword evidence="5" id="KW-0539">Nucleus</keyword>
<dbReference type="KEGG" id="olu:OSTLU_9485"/>
<dbReference type="GeneID" id="5002552"/>
<evidence type="ECO:0000256" key="7">
    <source>
        <dbReference type="SAM" id="MobiDB-lite"/>
    </source>
</evidence>
<dbReference type="InterPro" id="IPR012677">
    <property type="entry name" value="Nucleotide-bd_a/b_plait_sf"/>
</dbReference>
<protein>
    <recommendedName>
        <fullName evidence="8">RRM domain-containing protein</fullName>
    </recommendedName>
</protein>
<feature type="non-terminal residue" evidence="9">
    <location>
        <position position="107"/>
    </location>
</feature>
<evidence type="ECO:0000256" key="5">
    <source>
        <dbReference type="ARBA" id="ARBA00023242"/>
    </source>
</evidence>
<dbReference type="Gene3D" id="3.30.70.330">
    <property type="match status" value="1"/>
</dbReference>
<sequence>RGDYDVMGDDDADAGGPNDPVRSVQGWIVLVTGVHEEAQEDDVHEAFADFGEIKNLHLNLDRRTGYVKGYALVEYDTKAEAQAAIDGMDGETVLDQPVRASWAFVRG</sequence>
<dbReference type="GO" id="GO:0005737">
    <property type="term" value="C:cytoplasm"/>
    <property type="evidence" value="ECO:0007669"/>
    <property type="project" value="UniProtKB-SubCell"/>
</dbReference>
<dbReference type="Proteomes" id="UP000001568">
    <property type="component" value="Chromosome 6"/>
</dbReference>
<dbReference type="OrthoDB" id="15688at2759"/>
<name>A4RZ16_OSTLU</name>
<comment type="subcellular location">
    <subcellularLocation>
        <location evidence="2">Cytoplasm</location>
    </subcellularLocation>
    <subcellularLocation>
        <location evidence="1">Nucleus</location>
    </subcellularLocation>
</comment>
<keyword evidence="3" id="KW-0963">Cytoplasm</keyword>
<dbReference type="SMART" id="SM00360">
    <property type="entry name" value="RRM"/>
    <property type="match status" value="1"/>
</dbReference>
<dbReference type="Pfam" id="PF00076">
    <property type="entry name" value="RRM_1"/>
    <property type="match status" value="1"/>
</dbReference>
<keyword evidence="10" id="KW-1185">Reference proteome</keyword>
<evidence type="ECO:0000256" key="3">
    <source>
        <dbReference type="ARBA" id="ARBA00022490"/>
    </source>
</evidence>
<feature type="region of interest" description="Disordered" evidence="7">
    <location>
        <begin position="1"/>
        <end position="20"/>
    </location>
</feature>
<dbReference type="InterPro" id="IPR008111">
    <property type="entry name" value="RNA-bd_8"/>
</dbReference>
<dbReference type="EMBL" id="CP000586">
    <property type="protein sequence ID" value="ABO96546.1"/>
    <property type="molecule type" value="Genomic_DNA"/>
</dbReference>